<feature type="compositionally biased region" description="Basic and acidic residues" evidence="1">
    <location>
        <begin position="88"/>
        <end position="97"/>
    </location>
</feature>
<feature type="compositionally biased region" description="Basic residues" evidence="1">
    <location>
        <begin position="46"/>
        <end position="63"/>
    </location>
</feature>
<evidence type="ECO:0000313" key="3">
    <source>
        <dbReference type="Proteomes" id="UP001642484"/>
    </source>
</evidence>
<dbReference type="EMBL" id="CAXAMN010024650">
    <property type="protein sequence ID" value="CAK9088446.1"/>
    <property type="molecule type" value="Genomic_DNA"/>
</dbReference>
<feature type="region of interest" description="Disordered" evidence="1">
    <location>
        <begin position="1"/>
        <end position="97"/>
    </location>
</feature>
<gene>
    <name evidence="2" type="ORF">CCMP2556_LOCUS42651</name>
</gene>
<feature type="compositionally biased region" description="Basic and acidic residues" evidence="1">
    <location>
        <begin position="65"/>
        <end position="80"/>
    </location>
</feature>
<sequence>MSGDRRLGRLGWRNGGRPHAPWASWRAKNSDHVKKLRMRRMDSRSRARGRPVRNQKARWRSSSRPRMDSRSRARTKESRSRSRGKNARGHDGREPLVRRAAPRAIEEPVPRVFGLRGRSCSPRPEDTNPFRKPFAVTEEQRSKSIPCDGYLYATLEFSSPYALPPWSHEPPERYNHKTRTDESVTKWKSLPSGWELAEPNEKVVAEVIKPYPWGTHMLVTDSGKCYWTAGGPRPGTLEALWDYEKGIGRYFLRPKFGGERLPPWTDPDEDQDHGRVKRPDREEKASRSVSFDAQDTMRRARTTSVSTRPVDTPCLARVPLSIDGRVERGLSRPSVSLGVQAVADLTLVRVTVGPDELKMPVDDALNGGAAEKASTPERPKVKERSACSAGRESSYAQPPSLFDWNIRQQTQ</sequence>
<comment type="caution">
    <text evidence="2">The sequence shown here is derived from an EMBL/GenBank/DDBJ whole genome shotgun (WGS) entry which is preliminary data.</text>
</comment>
<dbReference type="Proteomes" id="UP001642484">
    <property type="component" value="Unassembled WGS sequence"/>
</dbReference>
<feature type="compositionally biased region" description="Basic and acidic residues" evidence="1">
    <location>
        <begin position="374"/>
        <end position="385"/>
    </location>
</feature>
<protein>
    <submittedName>
        <fullName evidence="2">Uncharacterized protein</fullName>
    </submittedName>
</protein>
<evidence type="ECO:0000256" key="1">
    <source>
        <dbReference type="SAM" id="MobiDB-lite"/>
    </source>
</evidence>
<feature type="region of interest" description="Disordered" evidence="1">
    <location>
        <begin position="261"/>
        <end position="310"/>
    </location>
</feature>
<proteinExistence type="predicted"/>
<keyword evidence="3" id="KW-1185">Reference proteome</keyword>
<feature type="region of interest" description="Disordered" evidence="1">
    <location>
        <begin position="360"/>
        <end position="411"/>
    </location>
</feature>
<feature type="compositionally biased region" description="Basic and acidic residues" evidence="1">
    <location>
        <begin position="272"/>
        <end position="286"/>
    </location>
</feature>
<name>A0ABP0QMT1_9DINO</name>
<evidence type="ECO:0000313" key="2">
    <source>
        <dbReference type="EMBL" id="CAK9088446.1"/>
    </source>
</evidence>
<organism evidence="2 3">
    <name type="scientific">Durusdinium trenchii</name>
    <dbReference type="NCBI Taxonomy" id="1381693"/>
    <lineage>
        <taxon>Eukaryota</taxon>
        <taxon>Sar</taxon>
        <taxon>Alveolata</taxon>
        <taxon>Dinophyceae</taxon>
        <taxon>Suessiales</taxon>
        <taxon>Symbiodiniaceae</taxon>
        <taxon>Durusdinium</taxon>
    </lineage>
</organism>
<feature type="compositionally biased region" description="Basic and acidic residues" evidence="1">
    <location>
        <begin position="28"/>
        <end position="45"/>
    </location>
</feature>
<reference evidence="2 3" key="1">
    <citation type="submission" date="2024-02" db="EMBL/GenBank/DDBJ databases">
        <authorList>
            <person name="Chen Y."/>
            <person name="Shah S."/>
            <person name="Dougan E. K."/>
            <person name="Thang M."/>
            <person name="Chan C."/>
        </authorList>
    </citation>
    <scope>NUCLEOTIDE SEQUENCE [LARGE SCALE GENOMIC DNA]</scope>
</reference>
<accession>A0ABP0QMT1</accession>